<dbReference type="EC" id="3.4.19.12" evidence="8"/>
<dbReference type="InterPro" id="IPR001578">
    <property type="entry name" value="Peptidase_C12_UCH"/>
</dbReference>
<dbReference type="GO" id="GO:0006511">
    <property type="term" value="P:ubiquitin-dependent protein catabolic process"/>
    <property type="evidence" value="ECO:0007669"/>
    <property type="project" value="UniProtKB-UniRule"/>
</dbReference>
<gene>
    <name evidence="10" type="ORF">ZOSMA_46G00380</name>
</gene>
<feature type="site" description="Transition state stabilizer" evidence="7">
    <location>
        <position position="99"/>
    </location>
</feature>
<proteinExistence type="inferred from homology"/>
<comment type="catalytic activity">
    <reaction evidence="1 7 8">
        <text>Thiol-dependent hydrolysis of ester, thioester, amide, peptide and isopeptide bonds formed by the C-terminal Gly of ubiquitin (a 76-residue protein attached to proteins as an intracellular targeting signal).</text>
        <dbReference type="EC" id="3.4.19.12"/>
    </reaction>
</comment>
<feature type="site" description="Important for enzyme activity" evidence="7">
    <location>
        <position position="191"/>
    </location>
</feature>
<keyword evidence="4 7" id="KW-0833">Ubl conjugation pathway</keyword>
<evidence type="ECO:0000256" key="3">
    <source>
        <dbReference type="ARBA" id="ARBA00022670"/>
    </source>
</evidence>
<dbReference type="EMBL" id="LFYR01001368">
    <property type="protein sequence ID" value="KMZ62364.1"/>
    <property type="molecule type" value="Genomic_DNA"/>
</dbReference>
<feature type="domain" description="UCH catalytic" evidence="9">
    <location>
        <begin position="9"/>
        <end position="236"/>
    </location>
</feature>
<feature type="active site" description="Proton donor" evidence="7">
    <location>
        <position position="176"/>
    </location>
</feature>
<feature type="active site" description="Nucleophile" evidence="7">
    <location>
        <position position="105"/>
    </location>
</feature>
<dbReference type="CDD" id="cd09616">
    <property type="entry name" value="Peptidase_C12_UCH_L1_L3"/>
    <property type="match status" value="1"/>
</dbReference>
<name>A0A0K9P058_ZOSMR</name>
<dbReference type="PANTHER" id="PTHR10589:SF17">
    <property type="entry name" value="UBIQUITIN CARBOXYL-TERMINAL HYDROLASE"/>
    <property type="match status" value="1"/>
</dbReference>
<protein>
    <recommendedName>
        <fullName evidence="8">Ubiquitin carboxyl-terminal hydrolase</fullName>
        <ecNumber evidence="8">3.4.19.12</ecNumber>
    </recommendedName>
</protein>
<evidence type="ECO:0000256" key="8">
    <source>
        <dbReference type="RuleBase" id="RU361215"/>
    </source>
</evidence>
<dbReference type="PRINTS" id="PR00707">
    <property type="entry name" value="UBCTHYDRLASE"/>
</dbReference>
<dbReference type="FunFam" id="3.40.532.10:FF:000007">
    <property type="entry name" value="Ubiquitin carboxyl-terminal hydrolase"/>
    <property type="match status" value="1"/>
</dbReference>
<dbReference type="AlphaFoldDB" id="A0A0K9P058"/>
<comment type="similarity">
    <text evidence="2 7 8">Belongs to the peptidase C12 family.</text>
</comment>
<dbReference type="PANTHER" id="PTHR10589">
    <property type="entry name" value="UBIQUITIN CARBOXYL-TERMINAL HYDROLASE"/>
    <property type="match status" value="1"/>
</dbReference>
<comment type="caution">
    <text evidence="10">The sequence shown here is derived from an EMBL/GenBank/DDBJ whole genome shotgun (WGS) entry which is preliminary data.</text>
</comment>
<dbReference type="STRING" id="29655.A0A0K9P058"/>
<evidence type="ECO:0000256" key="2">
    <source>
        <dbReference type="ARBA" id="ARBA00009326"/>
    </source>
</evidence>
<dbReference type="PROSITE" id="PS52048">
    <property type="entry name" value="UCH_DOMAIN"/>
    <property type="match status" value="1"/>
</dbReference>
<organism evidence="10 11">
    <name type="scientific">Zostera marina</name>
    <name type="common">Eelgrass</name>
    <dbReference type="NCBI Taxonomy" id="29655"/>
    <lineage>
        <taxon>Eukaryota</taxon>
        <taxon>Viridiplantae</taxon>
        <taxon>Streptophyta</taxon>
        <taxon>Embryophyta</taxon>
        <taxon>Tracheophyta</taxon>
        <taxon>Spermatophyta</taxon>
        <taxon>Magnoliopsida</taxon>
        <taxon>Liliopsida</taxon>
        <taxon>Zosteraceae</taxon>
        <taxon>Zostera</taxon>
    </lineage>
</organism>
<evidence type="ECO:0000256" key="7">
    <source>
        <dbReference type="PROSITE-ProRule" id="PRU01393"/>
    </source>
</evidence>
<dbReference type="Pfam" id="PF01088">
    <property type="entry name" value="Peptidase_C12"/>
    <property type="match status" value="1"/>
</dbReference>
<evidence type="ECO:0000256" key="6">
    <source>
        <dbReference type="ARBA" id="ARBA00022807"/>
    </source>
</evidence>
<dbReference type="GO" id="GO:0004843">
    <property type="term" value="F:cysteine-type deubiquitinase activity"/>
    <property type="evidence" value="ECO:0000318"/>
    <property type="project" value="GO_Central"/>
</dbReference>
<keyword evidence="6 7" id="KW-0788">Thiol protease</keyword>
<keyword evidence="3 7" id="KW-0645">Protease</keyword>
<dbReference type="InterPro" id="IPR036959">
    <property type="entry name" value="Peptidase_C12_UCH_sf"/>
</dbReference>
<evidence type="ECO:0000313" key="10">
    <source>
        <dbReference type="EMBL" id="KMZ62364.1"/>
    </source>
</evidence>
<evidence type="ECO:0000259" key="9">
    <source>
        <dbReference type="PROSITE" id="PS52048"/>
    </source>
</evidence>
<keyword evidence="11" id="KW-1185">Reference proteome</keyword>
<dbReference type="SUPFAM" id="SSF54001">
    <property type="entry name" value="Cysteine proteinases"/>
    <property type="match status" value="1"/>
</dbReference>
<reference evidence="11" key="1">
    <citation type="journal article" date="2016" name="Nature">
        <title>The genome of the seagrass Zostera marina reveals angiosperm adaptation to the sea.</title>
        <authorList>
            <person name="Olsen J.L."/>
            <person name="Rouze P."/>
            <person name="Verhelst B."/>
            <person name="Lin Y.-C."/>
            <person name="Bayer T."/>
            <person name="Collen J."/>
            <person name="Dattolo E."/>
            <person name="De Paoli E."/>
            <person name="Dittami S."/>
            <person name="Maumus F."/>
            <person name="Michel G."/>
            <person name="Kersting A."/>
            <person name="Lauritano C."/>
            <person name="Lohaus R."/>
            <person name="Toepel M."/>
            <person name="Tonon T."/>
            <person name="Vanneste K."/>
            <person name="Amirebrahimi M."/>
            <person name="Brakel J."/>
            <person name="Bostroem C."/>
            <person name="Chovatia M."/>
            <person name="Grimwood J."/>
            <person name="Jenkins J.W."/>
            <person name="Jueterbock A."/>
            <person name="Mraz A."/>
            <person name="Stam W.T."/>
            <person name="Tice H."/>
            <person name="Bornberg-Bauer E."/>
            <person name="Green P.J."/>
            <person name="Pearson G.A."/>
            <person name="Procaccini G."/>
            <person name="Duarte C.M."/>
            <person name="Schmutz J."/>
            <person name="Reusch T.B.H."/>
            <person name="Van de Peer Y."/>
        </authorList>
    </citation>
    <scope>NUCLEOTIDE SEQUENCE [LARGE SCALE GENOMIC DNA]</scope>
    <source>
        <strain evidence="11">cv. Finnish</strain>
    </source>
</reference>
<dbReference type="GO" id="GO:0030163">
    <property type="term" value="P:protein catabolic process"/>
    <property type="evidence" value="ECO:0000318"/>
    <property type="project" value="GO_Central"/>
</dbReference>
<evidence type="ECO:0000256" key="5">
    <source>
        <dbReference type="ARBA" id="ARBA00022801"/>
    </source>
</evidence>
<evidence type="ECO:0000256" key="4">
    <source>
        <dbReference type="ARBA" id="ARBA00022786"/>
    </source>
</evidence>
<dbReference type="Gene3D" id="3.40.532.10">
    <property type="entry name" value="Peptidase C12, ubiquitin carboxyl-terminal hydrolase"/>
    <property type="match status" value="1"/>
</dbReference>
<dbReference type="OMA" id="CISNGEA"/>
<sequence>MSGESKKKRWVPLESNPEVMSQFLWGLGLREDDAEMYDVYGFDDELLDMVPKPVLAVVFLFPYKPQTEAEISLDNKQLEEEEASSVAKKSIEKVYFLKQTVGNACGTIGLLHAIGNVLPEINLIEGSFLARFYKSTENMNPFERASFLEENQEMEDAHSTAASAGQTEVIEDVRDHFICFSCVDGMLYELDGLKSHPISHGVSSRNTLLQDATKVIKQTIQKNPNSMNFNVMALSKKNTAVA</sequence>
<keyword evidence="5 7" id="KW-0378">Hydrolase</keyword>
<dbReference type="OrthoDB" id="427186at2759"/>
<dbReference type="InterPro" id="IPR038765">
    <property type="entry name" value="Papain-like_cys_pep_sf"/>
</dbReference>
<evidence type="ECO:0000256" key="1">
    <source>
        <dbReference type="ARBA" id="ARBA00000707"/>
    </source>
</evidence>
<accession>A0A0K9P058</accession>
<evidence type="ECO:0000313" key="11">
    <source>
        <dbReference type="Proteomes" id="UP000036987"/>
    </source>
</evidence>
<dbReference type="Proteomes" id="UP000036987">
    <property type="component" value="Unassembled WGS sequence"/>
</dbReference>
<dbReference type="GO" id="GO:0005737">
    <property type="term" value="C:cytoplasm"/>
    <property type="evidence" value="ECO:0000318"/>
    <property type="project" value="GO_Central"/>
</dbReference>